<dbReference type="PROSITE" id="PS50035">
    <property type="entry name" value="PLD"/>
    <property type="match status" value="2"/>
</dbReference>
<dbReference type="EMBL" id="PIPI01000001">
    <property type="protein sequence ID" value="RUO21652.1"/>
    <property type="molecule type" value="Genomic_DNA"/>
</dbReference>
<protein>
    <recommendedName>
        <fullName evidence="12">Cardiolipin synthase</fullName>
        <ecNumber evidence="12">2.7.8.-</ecNumber>
    </recommendedName>
</protein>
<comment type="caution">
    <text evidence="15">The sequence shown here is derived from an EMBL/GenBank/DDBJ whole genome shotgun (WGS) entry which is preliminary data.</text>
</comment>
<proteinExistence type="predicted"/>
<evidence type="ECO:0000256" key="10">
    <source>
        <dbReference type="ARBA" id="ARBA00023209"/>
    </source>
</evidence>
<keyword evidence="10" id="KW-0594">Phospholipid biosynthesis</keyword>
<evidence type="ECO:0000256" key="3">
    <source>
        <dbReference type="ARBA" id="ARBA00022516"/>
    </source>
</evidence>
<feature type="domain" description="PLD phosphodiesterase" evidence="14">
    <location>
        <begin position="231"/>
        <end position="258"/>
    </location>
</feature>
<keyword evidence="4" id="KW-0808">Transferase</keyword>
<keyword evidence="3" id="KW-0444">Lipid biosynthesis</keyword>
<dbReference type="AlphaFoldDB" id="A0A432VY88"/>
<dbReference type="Pfam" id="PF13396">
    <property type="entry name" value="PLDc_N"/>
    <property type="match status" value="1"/>
</dbReference>
<keyword evidence="9 13" id="KW-0472">Membrane</keyword>
<keyword evidence="16" id="KW-1185">Reference proteome</keyword>
<keyword evidence="8" id="KW-0443">Lipid metabolism</keyword>
<keyword evidence="7 13" id="KW-1133">Transmembrane helix</keyword>
<dbReference type="GO" id="GO:0005886">
    <property type="term" value="C:plasma membrane"/>
    <property type="evidence" value="ECO:0007669"/>
    <property type="project" value="UniProtKB-SubCell"/>
</dbReference>
<dbReference type="InterPro" id="IPR022924">
    <property type="entry name" value="Cardiolipin_synthase"/>
</dbReference>
<accession>A0A432VY88</accession>
<keyword evidence="6" id="KW-0677">Repeat</keyword>
<dbReference type="Proteomes" id="UP000288212">
    <property type="component" value="Unassembled WGS sequence"/>
</dbReference>
<evidence type="ECO:0000313" key="15">
    <source>
        <dbReference type="EMBL" id="RUO21652.1"/>
    </source>
</evidence>
<evidence type="ECO:0000256" key="4">
    <source>
        <dbReference type="ARBA" id="ARBA00022679"/>
    </source>
</evidence>
<dbReference type="InterPro" id="IPR027379">
    <property type="entry name" value="CLS_N"/>
</dbReference>
<dbReference type="InterPro" id="IPR025202">
    <property type="entry name" value="PLD-like_dom"/>
</dbReference>
<feature type="domain" description="PLD phosphodiesterase" evidence="14">
    <location>
        <begin position="406"/>
        <end position="433"/>
    </location>
</feature>
<evidence type="ECO:0000256" key="9">
    <source>
        <dbReference type="ARBA" id="ARBA00023136"/>
    </source>
</evidence>
<dbReference type="PANTHER" id="PTHR21248:SF22">
    <property type="entry name" value="PHOSPHOLIPASE D"/>
    <property type="match status" value="1"/>
</dbReference>
<evidence type="ECO:0000256" key="6">
    <source>
        <dbReference type="ARBA" id="ARBA00022737"/>
    </source>
</evidence>
<dbReference type="EC" id="2.7.8.-" evidence="12"/>
<dbReference type="GO" id="GO:0008808">
    <property type="term" value="F:cardiolipin synthase activity"/>
    <property type="evidence" value="ECO:0007669"/>
    <property type="project" value="UniProtKB-UniRule"/>
</dbReference>
<reference evidence="15 16" key="1">
    <citation type="journal article" date="2011" name="Front. Microbiol.">
        <title>Genomic signatures of strain selection and enhancement in Bacillus atrophaeus var. globigii, a historical biowarfare simulant.</title>
        <authorList>
            <person name="Gibbons H.S."/>
            <person name="Broomall S.M."/>
            <person name="McNew L.A."/>
            <person name="Daligault H."/>
            <person name="Chapman C."/>
            <person name="Bruce D."/>
            <person name="Karavis M."/>
            <person name="Krepps M."/>
            <person name="McGregor P.A."/>
            <person name="Hong C."/>
            <person name="Park K.H."/>
            <person name="Akmal A."/>
            <person name="Feldman A."/>
            <person name="Lin J.S."/>
            <person name="Chang W.E."/>
            <person name="Higgs B.W."/>
            <person name="Demirev P."/>
            <person name="Lindquist J."/>
            <person name="Liem A."/>
            <person name="Fochler E."/>
            <person name="Read T.D."/>
            <person name="Tapia R."/>
            <person name="Johnson S."/>
            <person name="Bishop-Lilly K.A."/>
            <person name="Detter C."/>
            <person name="Han C."/>
            <person name="Sozhamannan S."/>
            <person name="Rosenzweig C.N."/>
            <person name="Skowronski E.W."/>
        </authorList>
    </citation>
    <scope>NUCLEOTIDE SEQUENCE [LARGE SCALE GENOMIC DNA]</scope>
    <source>
        <strain evidence="15 16">AK5</strain>
    </source>
</reference>
<organism evidence="15 16">
    <name type="scientific">Aliidiomarina haloalkalitolerans</name>
    <dbReference type="NCBI Taxonomy" id="859059"/>
    <lineage>
        <taxon>Bacteria</taxon>
        <taxon>Pseudomonadati</taxon>
        <taxon>Pseudomonadota</taxon>
        <taxon>Gammaproteobacteria</taxon>
        <taxon>Alteromonadales</taxon>
        <taxon>Idiomarinaceae</taxon>
        <taxon>Aliidiomarina</taxon>
    </lineage>
</organism>
<evidence type="ECO:0000256" key="2">
    <source>
        <dbReference type="ARBA" id="ARBA00022475"/>
    </source>
</evidence>
<evidence type="ECO:0000256" key="12">
    <source>
        <dbReference type="NCBIfam" id="TIGR04265"/>
    </source>
</evidence>
<dbReference type="GO" id="GO:0032049">
    <property type="term" value="P:cardiolipin biosynthetic process"/>
    <property type="evidence" value="ECO:0007669"/>
    <property type="project" value="UniProtKB-UniRule"/>
</dbReference>
<keyword evidence="5 13" id="KW-0812">Transmembrane</keyword>
<dbReference type="SMART" id="SM00155">
    <property type="entry name" value="PLDc"/>
    <property type="match status" value="2"/>
</dbReference>
<gene>
    <name evidence="15" type="primary">cls</name>
    <name evidence="15" type="ORF">CWE06_02020</name>
</gene>
<dbReference type="NCBIfam" id="TIGR04265">
    <property type="entry name" value="bac_cardiolipin"/>
    <property type="match status" value="1"/>
</dbReference>
<evidence type="ECO:0000256" key="13">
    <source>
        <dbReference type="SAM" id="Phobius"/>
    </source>
</evidence>
<dbReference type="Pfam" id="PF13091">
    <property type="entry name" value="PLDc_2"/>
    <property type="match status" value="2"/>
</dbReference>
<evidence type="ECO:0000256" key="5">
    <source>
        <dbReference type="ARBA" id="ARBA00022692"/>
    </source>
</evidence>
<evidence type="ECO:0000256" key="8">
    <source>
        <dbReference type="ARBA" id="ARBA00023098"/>
    </source>
</evidence>
<dbReference type="PANTHER" id="PTHR21248">
    <property type="entry name" value="CARDIOLIPIN SYNTHASE"/>
    <property type="match status" value="1"/>
</dbReference>
<sequence length="493" mass="56407">MAPNVYSFQITSQQESKVQLTDLLVVFYWFIIATVFLRIIFKRRSVSASLAWVLIIVVFPIFGVIIYLFFGEIQLGQKRADRALALRKPFLENYNSHLRGHEPPAPPQQTANAIFQLIHHRDGIGALSYDDFSLLASPDEIFDAWIADINAAQQNIRMEFYIWHPYGRVSEVTEALLAAAKRGVEIELLIDHAGSWRFFTFSAAERVMRDAGIKVVPALPVNLFRNLFRRADIRLHRKLLLIDHQICYTGSMNMADPRFFNANKKFGPWVDMMIRFTGTAAFGVSKVFSWDWELETGQRNFPQLQFPLTESPKRLSIIPSGPGHDEEYMHQIMLSVLHRANSEIFISTPYFVPSDSIYAALCHAAHRGINVTILLPQVSDSKMAAIASQSYFEGLLRAGVKIHLFGNGLLHTKAITVDGELALVGSMNLDMRSLQLNFELSLALYDQDCCDKICELLRHYAEQSEPVSLERWSQRRKYRHLAERFMYFLSPLL</sequence>
<evidence type="ECO:0000256" key="1">
    <source>
        <dbReference type="ARBA" id="ARBA00004651"/>
    </source>
</evidence>
<dbReference type="InterPro" id="IPR001736">
    <property type="entry name" value="PLipase_D/transphosphatidylase"/>
</dbReference>
<dbReference type="Gene3D" id="3.30.870.10">
    <property type="entry name" value="Endonuclease Chain A"/>
    <property type="match status" value="2"/>
</dbReference>
<evidence type="ECO:0000259" key="14">
    <source>
        <dbReference type="PROSITE" id="PS50035"/>
    </source>
</evidence>
<evidence type="ECO:0000256" key="11">
    <source>
        <dbReference type="ARBA" id="ARBA00023264"/>
    </source>
</evidence>
<evidence type="ECO:0000256" key="7">
    <source>
        <dbReference type="ARBA" id="ARBA00022989"/>
    </source>
</evidence>
<name>A0A432VY88_9GAMM</name>
<keyword evidence="11" id="KW-1208">Phospholipid metabolism</keyword>
<keyword evidence="2" id="KW-1003">Cell membrane</keyword>
<evidence type="ECO:0000313" key="16">
    <source>
        <dbReference type="Proteomes" id="UP000288212"/>
    </source>
</evidence>
<feature type="transmembrane region" description="Helical" evidence="13">
    <location>
        <begin position="48"/>
        <end position="70"/>
    </location>
</feature>
<comment type="subcellular location">
    <subcellularLocation>
        <location evidence="1">Cell membrane</location>
        <topology evidence="1">Multi-pass membrane protein</topology>
    </subcellularLocation>
</comment>
<dbReference type="SUPFAM" id="SSF56024">
    <property type="entry name" value="Phospholipase D/nuclease"/>
    <property type="match status" value="2"/>
</dbReference>
<feature type="transmembrane region" description="Helical" evidence="13">
    <location>
        <begin position="20"/>
        <end position="41"/>
    </location>
</feature>